<keyword evidence="4" id="KW-0202">Cytokine</keyword>
<keyword evidence="5 11" id="KW-0812">Transmembrane</keyword>
<accession>A0A3B3SIQ3</accession>
<dbReference type="RefSeq" id="XP_023665446.1">
    <property type="nucleotide sequence ID" value="XM_023809678.2"/>
</dbReference>
<dbReference type="CTD" id="405785"/>
<keyword evidence="8 11" id="KW-0472">Membrane</keyword>
<dbReference type="KEGG" id="pki:111842756"/>
<dbReference type="PANTHER" id="PTHR11471">
    <property type="entry name" value="TUMOR NECROSIS FACTOR FAMILY MEMBER"/>
    <property type="match status" value="1"/>
</dbReference>
<dbReference type="GO" id="GO:0032496">
    <property type="term" value="P:response to lipopolysaccharide"/>
    <property type="evidence" value="ECO:0007669"/>
    <property type="project" value="Ensembl"/>
</dbReference>
<dbReference type="PANTHER" id="PTHR11471:SF23">
    <property type="entry name" value="TUMOR NECROSIS FACTOR"/>
    <property type="match status" value="1"/>
</dbReference>
<reference evidence="13" key="1">
    <citation type="submission" date="2025-08" db="UniProtKB">
        <authorList>
            <consortium name="Ensembl"/>
        </authorList>
    </citation>
    <scope>IDENTIFICATION</scope>
</reference>
<dbReference type="GO" id="GO:0005164">
    <property type="term" value="F:tumor necrosis factor receptor binding"/>
    <property type="evidence" value="ECO:0007669"/>
    <property type="project" value="InterPro"/>
</dbReference>
<dbReference type="GO" id="GO:0060218">
    <property type="term" value="P:hematopoietic stem cell differentiation"/>
    <property type="evidence" value="ECO:0007669"/>
    <property type="project" value="Ensembl"/>
</dbReference>
<evidence type="ECO:0000256" key="4">
    <source>
        <dbReference type="ARBA" id="ARBA00022514"/>
    </source>
</evidence>
<dbReference type="Gene3D" id="2.60.120.40">
    <property type="match status" value="1"/>
</dbReference>
<evidence type="ECO:0000256" key="10">
    <source>
        <dbReference type="ARBA" id="ARBA00029751"/>
    </source>
</evidence>
<keyword evidence="9" id="KW-1015">Disulfide bond</keyword>
<dbReference type="GO" id="GO:0043330">
    <property type="term" value="P:response to exogenous dsRNA"/>
    <property type="evidence" value="ECO:0007669"/>
    <property type="project" value="Ensembl"/>
</dbReference>
<dbReference type="SMART" id="SM00207">
    <property type="entry name" value="TNF"/>
    <property type="match status" value="1"/>
</dbReference>
<dbReference type="InterPro" id="IPR008983">
    <property type="entry name" value="Tumour_necrosis_fac-like_dom"/>
</dbReference>
<evidence type="ECO:0000256" key="5">
    <source>
        <dbReference type="ARBA" id="ARBA00022692"/>
    </source>
</evidence>
<dbReference type="GO" id="GO:0001889">
    <property type="term" value="P:liver development"/>
    <property type="evidence" value="ECO:0007669"/>
    <property type="project" value="Ensembl"/>
</dbReference>
<dbReference type="AlphaFoldDB" id="A0A3B3SIQ3"/>
<dbReference type="GO" id="GO:0006914">
    <property type="term" value="P:autophagy"/>
    <property type="evidence" value="ECO:0007669"/>
    <property type="project" value="Ensembl"/>
</dbReference>
<comment type="similarity">
    <text evidence="2">Belongs to the tumor necrosis factor family.</text>
</comment>
<dbReference type="GO" id="GO:0046685">
    <property type="term" value="P:response to arsenic-containing substance"/>
    <property type="evidence" value="ECO:0007669"/>
    <property type="project" value="Ensembl"/>
</dbReference>
<evidence type="ECO:0000313" key="14">
    <source>
        <dbReference type="Proteomes" id="UP000261540"/>
    </source>
</evidence>
<dbReference type="GeneID" id="111842756"/>
<dbReference type="GO" id="GO:0009615">
    <property type="term" value="P:response to virus"/>
    <property type="evidence" value="ECO:0007669"/>
    <property type="project" value="Ensembl"/>
</dbReference>
<name>A0A3B3SIQ3_9TELE</name>
<keyword evidence="7 11" id="KW-1133">Transmembrane helix</keyword>
<evidence type="ECO:0000256" key="2">
    <source>
        <dbReference type="ARBA" id="ARBA00008670"/>
    </source>
</evidence>
<dbReference type="GO" id="GO:0016020">
    <property type="term" value="C:membrane"/>
    <property type="evidence" value="ECO:0007669"/>
    <property type="project" value="UniProtKB-SubCell"/>
</dbReference>
<dbReference type="GO" id="GO:0005125">
    <property type="term" value="F:cytokine activity"/>
    <property type="evidence" value="ECO:0007669"/>
    <property type="project" value="UniProtKB-KW"/>
</dbReference>
<dbReference type="Pfam" id="PF00229">
    <property type="entry name" value="TNF"/>
    <property type="match status" value="1"/>
</dbReference>
<dbReference type="GO" id="GO:0005615">
    <property type="term" value="C:extracellular space"/>
    <property type="evidence" value="ECO:0007669"/>
    <property type="project" value="UniProtKB-KW"/>
</dbReference>
<dbReference type="GO" id="GO:1902038">
    <property type="term" value="P:positive regulation of hematopoietic stem cell differentiation"/>
    <property type="evidence" value="ECO:0007669"/>
    <property type="project" value="Ensembl"/>
</dbReference>
<dbReference type="GO" id="GO:0007219">
    <property type="term" value="P:Notch signaling pathway"/>
    <property type="evidence" value="ECO:0007669"/>
    <property type="project" value="Ensembl"/>
</dbReference>
<dbReference type="GO" id="GO:0006955">
    <property type="term" value="P:immune response"/>
    <property type="evidence" value="ECO:0007669"/>
    <property type="project" value="Ensembl"/>
</dbReference>
<dbReference type="GO" id="GO:0060729">
    <property type="term" value="P:intestinal epithelial structure maintenance"/>
    <property type="evidence" value="ECO:0007669"/>
    <property type="project" value="Ensembl"/>
</dbReference>
<dbReference type="Proteomes" id="UP000261540">
    <property type="component" value="Unplaced"/>
</dbReference>
<dbReference type="GO" id="GO:0031101">
    <property type="term" value="P:fin regeneration"/>
    <property type="evidence" value="ECO:0007669"/>
    <property type="project" value="Ensembl"/>
</dbReference>
<dbReference type="InterPro" id="IPR006053">
    <property type="entry name" value="TNF"/>
</dbReference>
<comment type="subcellular location">
    <subcellularLocation>
        <location evidence="1">Membrane</location>
        <topology evidence="1">Single-pass type II membrane protein</topology>
    </subcellularLocation>
</comment>
<sequence>MESNCTVALDMEPGAQETPQVVLLQKKRGHWRLGGLAAIVALCVASAVLFTMHGQVSHEGEQDEDLRHTLRQISLKAKAAIHLEGEFNSKFSNDSAEWHSDVGQAFTQGGLKLENNEITVSQGGLYFVYSQASFRINCHKASRDSSEQFLHLSHMVMRWSDSYGGVWKPLLSSVRSACKKVETGHDTGEHWFNSIYLGAVFSLNRGDKLNTMSNEKLLANLEGEDGKTFFGVFAL</sequence>
<evidence type="ECO:0000256" key="7">
    <source>
        <dbReference type="ARBA" id="ARBA00022989"/>
    </source>
</evidence>
<evidence type="ECO:0000256" key="1">
    <source>
        <dbReference type="ARBA" id="ARBA00004606"/>
    </source>
</evidence>
<dbReference type="GO" id="GO:0006954">
    <property type="term" value="P:inflammatory response"/>
    <property type="evidence" value="ECO:0007669"/>
    <property type="project" value="Ensembl"/>
</dbReference>
<evidence type="ECO:0000313" key="13">
    <source>
        <dbReference type="Ensembl" id="ENSPKIP00000030180.1"/>
    </source>
</evidence>
<dbReference type="STRING" id="1676925.ENSPKIP00000030180"/>
<dbReference type="Ensembl" id="ENSPKIT00000010990.1">
    <property type="protein sequence ID" value="ENSPKIP00000030180.1"/>
    <property type="gene ID" value="ENSPKIG00000011137.1"/>
</dbReference>
<evidence type="ECO:0000259" key="12">
    <source>
        <dbReference type="PROSITE" id="PS50049"/>
    </source>
</evidence>
<evidence type="ECO:0000256" key="3">
    <source>
        <dbReference type="ARBA" id="ARBA00013893"/>
    </source>
</evidence>
<evidence type="ECO:0000256" key="11">
    <source>
        <dbReference type="SAM" id="Phobius"/>
    </source>
</evidence>
<reference evidence="13" key="2">
    <citation type="submission" date="2025-09" db="UniProtKB">
        <authorList>
            <consortium name="Ensembl"/>
        </authorList>
    </citation>
    <scope>IDENTIFICATION</scope>
</reference>
<dbReference type="GeneTree" id="ENSGT01060000248544"/>
<dbReference type="CDD" id="cd00184">
    <property type="entry name" value="TNF"/>
    <property type="match status" value="1"/>
</dbReference>
<evidence type="ECO:0000256" key="6">
    <source>
        <dbReference type="ARBA" id="ARBA00022968"/>
    </source>
</evidence>
<dbReference type="PRINTS" id="PR01234">
    <property type="entry name" value="TNECROSISFCT"/>
</dbReference>
<organism evidence="13 14">
    <name type="scientific">Paramormyrops kingsleyae</name>
    <dbReference type="NCBI Taxonomy" id="1676925"/>
    <lineage>
        <taxon>Eukaryota</taxon>
        <taxon>Metazoa</taxon>
        <taxon>Chordata</taxon>
        <taxon>Craniata</taxon>
        <taxon>Vertebrata</taxon>
        <taxon>Euteleostomi</taxon>
        <taxon>Actinopterygii</taxon>
        <taxon>Neopterygii</taxon>
        <taxon>Teleostei</taxon>
        <taxon>Osteoglossocephala</taxon>
        <taxon>Osteoglossomorpha</taxon>
        <taxon>Osteoglossiformes</taxon>
        <taxon>Mormyridae</taxon>
        <taxon>Paramormyrops</taxon>
    </lineage>
</organism>
<proteinExistence type="inferred from homology"/>
<dbReference type="InterPro" id="IPR006052">
    <property type="entry name" value="TNF_dom"/>
</dbReference>
<evidence type="ECO:0000256" key="8">
    <source>
        <dbReference type="ARBA" id="ARBA00023136"/>
    </source>
</evidence>
<dbReference type="GO" id="GO:0070207">
    <property type="term" value="P:protein homotrimerization"/>
    <property type="evidence" value="ECO:0007669"/>
    <property type="project" value="Ensembl"/>
</dbReference>
<protein>
    <recommendedName>
        <fullName evidence="3">Tumor necrosis factor</fullName>
    </recommendedName>
    <alternativeName>
        <fullName evidence="10">TNF-alpha</fullName>
    </alternativeName>
</protein>
<dbReference type="OrthoDB" id="9940698at2759"/>
<evidence type="ECO:0000256" key="9">
    <source>
        <dbReference type="ARBA" id="ARBA00023157"/>
    </source>
</evidence>
<dbReference type="SUPFAM" id="SSF49842">
    <property type="entry name" value="TNF-like"/>
    <property type="match status" value="1"/>
</dbReference>
<feature type="transmembrane region" description="Helical" evidence="11">
    <location>
        <begin position="33"/>
        <end position="52"/>
    </location>
</feature>
<dbReference type="GO" id="GO:0042742">
    <property type="term" value="P:defense response to bacterium"/>
    <property type="evidence" value="ECO:0007669"/>
    <property type="project" value="Ensembl"/>
</dbReference>
<dbReference type="PROSITE" id="PS50049">
    <property type="entry name" value="THD_2"/>
    <property type="match status" value="1"/>
</dbReference>
<feature type="domain" description="THD" evidence="12">
    <location>
        <begin position="79"/>
        <end position="235"/>
    </location>
</feature>
<keyword evidence="6" id="KW-0735">Signal-anchor</keyword>
<keyword evidence="14" id="KW-1185">Reference proteome</keyword>
<dbReference type="GO" id="GO:1901222">
    <property type="term" value="P:regulation of non-canonical NF-kappaB signal transduction"/>
    <property type="evidence" value="ECO:0007669"/>
    <property type="project" value="Ensembl"/>
</dbReference>